<protein>
    <submittedName>
        <fullName evidence="1">Uncharacterized protein</fullName>
    </submittedName>
</protein>
<sequence length="226" mass="25819">MHIHDQTLADELPDRLSNKIALSYRYVAVNMPIISRSRHGYISLVKMTDSKEEILSPYNTNNDNIIYIDMIEESGDGTVTLKKGNDVMVINIHHAAECQDNQYQTLHHDFDEVTGALPTASNYPMMFDWKCDILGTDVSFCKILKDHQTDLQQVGPNVCVQLKPLISKRCPSSLQVTKITGFFHDTLYFLPQTFESFETEWLDREYSSGLLFPCLFSDFSDSTCDD</sequence>
<dbReference type="EMBL" id="JAIZAY010000003">
    <property type="protein sequence ID" value="KAJ8045066.1"/>
    <property type="molecule type" value="Genomic_DNA"/>
</dbReference>
<proteinExistence type="predicted"/>
<gene>
    <name evidence="1" type="ORF">HOLleu_07993</name>
</gene>
<organism evidence="1 2">
    <name type="scientific">Holothuria leucospilota</name>
    <name type="common">Black long sea cucumber</name>
    <name type="synonym">Mertensiothuria leucospilota</name>
    <dbReference type="NCBI Taxonomy" id="206669"/>
    <lineage>
        <taxon>Eukaryota</taxon>
        <taxon>Metazoa</taxon>
        <taxon>Echinodermata</taxon>
        <taxon>Eleutherozoa</taxon>
        <taxon>Echinozoa</taxon>
        <taxon>Holothuroidea</taxon>
        <taxon>Aspidochirotacea</taxon>
        <taxon>Aspidochirotida</taxon>
        <taxon>Holothuriidae</taxon>
        <taxon>Holothuria</taxon>
    </lineage>
</organism>
<comment type="caution">
    <text evidence="1">The sequence shown here is derived from an EMBL/GenBank/DDBJ whole genome shotgun (WGS) entry which is preliminary data.</text>
</comment>
<evidence type="ECO:0000313" key="2">
    <source>
        <dbReference type="Proteomes" id="UP001152320"/>
    </source>
</evidence>
<dbReference type="AlphaFoldDB" id="A0A9Q1CHI5"/>
<keyword evidence="2" id="KW-1185">Reference proteome</keyword>
<name>A0A9Q1CHI5_HOLLE</name>
<reference evidence="1" key="1">
    <citation type="submission" date="2021-10" db="EMBL/GenBank/DDBJ databases">
        <title>Tropical sea cucumber genome reveals ecological adaptation and Cuvierian tubules defense mechanism.</title>
        <authorList>
            <person name="Chen T."/>
        </authorList>
    </citation>
    <scope>NUCLEOTIDE SEQUENCE</scope>
    <source>
        <strain evidence="1">Nanhai2018</strain>
        <tissue evidence="1">Muscle</tissue>
    </source>
</reference>
<dbReference type="Proteomes" id="UP001152320">
    <property type="component" value="Chromosome 3"/>
</dbReference>
<accession>A0A9Q1CHI5</accession>
<evidence type="ECO:0000313" key="1">
    <source>
        <dbReference type="EMBL" id="KAJ8045066.1"/>
    </source>
</evidence>